<reference evidence="2 3" key="1">
    <citation type="submission" date="2022-05" db="EMBL/GenBank/DDBJ databases">
        <authorList>
            <consortium name="Genoscope - CEA"/>
            <person name="William W."/>
        </authorList>
    </citation>
    <scope>NUCLEOTIDE SEQUENCE [LARGE SCALE GENOMIC DNA]</scope>
</reference>
<keyword evidence="1" id="KW-1133">Transmembrane helix</keyword>
<proteinExistence type="predicted"/>
<evidence type="ECO:0000256" key="1">
    <source>
        <dbReference type="SAM" id="Phobius"/>
    </source>
</evidence>
<comment type="caution">
    <text evidence="2">The sequence shown here is derived from an EMBL/GenBank/DDBJ whole genome shotgun (WGS) entry which is preliminary data.</text>
</comment>
<dbReference type="AlphaFoldDB" id="A0AAU9WJ38"/>
<dbReference type="EMBL" id="CALNXJ010000015">
    <property type="protein sequence ID" value="CAH3115655.1"/>
    <property type="molecule type" value="Genomic_DNA"/>
</dbReference>
<keyword evidence="3" id="KW-1185">Reference proteome</keyword>
<feature type="transmembrane region" description="Helical" evidence="1">
    <location>
        <begin position="113"/>
        <end position="135"/>
    </location>
</feature>
<gene>
    <name evidence="2" type="ORF">PMEA_00006960</name>
</gene>
<sequence>MGALLTFIQEKVDFSSFIPTMIEILSGANPTCKLAHRAKTCLDMVAHQPSSLQHSLQRKDFEGGVHLGIGGLNSMLSLLPAKIIKLLEWVGFPGDKVTLSGSFRPRMLRDQNLRSPMCAMVLLAYHSVITITLFITSLKYSSGMLKGWINSFKRAGAIFLYYAGRLKQVQGKLDEATKSYNDSIAVQSEWKQFHHICYWELMWCYSNEGDWATAYHYASVLLKESR</sequence>
<dbReference type="InterPro" id="IPR019412">
    <property type="entry name" value="IML2/TPR_39"/>
</dbReference>
<evidence type="ECO:0000313" key="2">
    <source>
        <dbReference type="EMBL" id="CAH3115655.1"/>
    </source>
</evidence>
<name>A0AAU9WJ38_9CNID</name>
<dbReference type="InterPro" id="IPR011990">
    <property type="entry name" value="TPR-like_helical_dom_sf"/>
</dbReference>
<protein>
    <submittedName>
        <fullName evidence="2">Uncharacterized protein</fullName>
    </submittedName>
</protein>
<organism evidence="2 3">
    <name type="scientific">Pocillopora meandrina</name>
    <dbReference type="NCBI Taxonomy" id="46732"/>
    <lineage>
        <taxon>Eukaryota</taxon>
        <taxon>Metazoa</taxon>
        <taxon>Cnidaria</taxon>
        <taxon>Anthozoa</taxon>
        <taxon>Hexacorallia</taxon>
        <taxon>Scleractinia</taxon>
        <taxon>Astrocoeniina</taxon>
        <taxon>Pocilloporidae</taxon>
        <taxon>Pocillopora</taxon>
    </lineage>
</organism>
<evidence type="ECO:0000313" key="3">
    <source>
        <dbReference type="Proteomes" id="UP001159428"/>
    </source>
</evidence>
<keyword evidence="1" id="KW-0472">Membrane</keyword>
<dbReference type="PANTHER" id="PTHR31859">
    <property type="entry name" value="TETRATRICOPEPTIDE REPEAT PROTEIN 39 FAMILY MEMBER"/>
    <property type="match status" value="1"/>
</dbReference>
<dbReference type="SUPFAM" id="SSF48452">
    <property type="entry name" value="TPR-like"/>
    <property type="match status" value="1"/>
</dbReference>
<dbReference type="Proteomes" id="UP001159428">
    <property type="component" value="Unassembled WGS sequence"/>
</dbReference>
<keyword evidence="1" id="KW-0812">Transmembrane</keyword>
<dbReference type="Pfam" id="PF10300">
    <property type="entry name" value="Iml2-TPR_39"/>
    <property type="match status" value="1"/>
</dbReference>
<accession>A0AAU9WJ38</accession>
<dbReference type="PANTHER" id="PTHR31859:SF9">
    <property type="entry name" value="TETRATRICOPEPTIDE REPEAT PROTEIN 39B"/>
    <property type="match status" value="1"/>
</dbReference>